<reference evidence="1" key="1">
    <citation type="submission" date="2018-05" db="EMBL/GenBank/DDBJ databases">
        <authorList>
            <person name="Lanie J.A."/>
            <person name="Ng W.-L."/>
            <person name="Kazmierczak K.M."/>
            <person name="Andrzejewski T.M."/>
            <person name="Davidsen T.M."/>
            <person name="Wayne K.J."/>
            <person name="Tettelin H."/>
            <person name="Glass J.I."/>
            <person name="Rusch D."/>
            <person name="Podicherti R."/>
            <person name="Tsui H.-C.T."/>
            <person name="Winkler M.E."/>
        </authorList>
    </citation>
    <scope>NUCLEOTIDE SEQUENCE</scope>
</reference>
<dbReference type="AlphaFoldDB" id="A0A381W8X2"/>
<evidence type="ECO:0000313" key="1">
    <source>
        <dbReference type="EMBL" id="SVA48932.1"/>
    </source>
</evidence>
<protein>
    <submittedName>
        <fullName evidence="1">Uncharacterized protein</fullName>
    </submittedName>
</protein>
<name>A0A381W8X2_9ZZZZ</name>
<accession>A0A381W8X2</accession>
<gene>
    <name evidence="1" type="ORF">METZ01_LOCUS101786</name>
</gene>
<proteinExistence type="predicted"/>
<dbReference type="EMBL" id="UINC01011052">
    <property type="protein sequence ID" value="SVA48932.1"/>
    <property type="molecule type" value="Genomic_DNA"/>
</dbReference>
<organism evidence="1">
    <name type="scientific">marine metagenome</name>
    <dbReference type="NCBI Taxonomy" id="408172"/>
    <lineage>
        <taxon>unclassified sequences</taxon>
        <taxon>metagenomes</taxon>
        <taxon>ecological metagenomes</taxon>
    </lineage>
</organism>
<sequence length="94" mass="10486">MDDFRSSVSALEVDLIDRIDALREKVEEGNEVDLSEIQDLIENTEAAILADLDAMKDTLTKVDKEVSIALKENELQDEKIEAVRLKATNPLATN</sequence>